<dbReference type="AlphaFoldDB" id="A0A6M3J9E1"/>
<gene>
    <name evidence="1" type="ORF">MM415B00382_0051</name>
</gene>
<reference evidence="1" key="1">
    <citation type="submission" date="2020-03" db="EMBL/GenBank/DDBJ databases">
        <title>The deep terrestrial virosphere.</title>
        <authorList>
            <person name="Holmfeldt K."/>
            <person name="Nilsson E."/>
            <person name="Simone D."/>
            <person name="Lopez-Fernandez M."/>
            <person name="Wu X."/>
            <person name="de Brujin I."/>
            <person name="Lundin D."/>
            <person name="Andersson A."/>
            <person name="Bertilsson S."/>
            <person name="Dopson M."/>
        </authorList>
    </citation>
    <scope>NUCLEOTIDE SEQUENCE</scope>
    <source>
        <strain evidence="1">MM415B00382</strain>
    </source>
</reference>
<name>A0A6M3J9E1_9ZZZZ</name>
<evidence type="ECO:0008006" key="2">
    <source>
        <dbReference type="Google" id="ProtNLM"/>
    </source>
</evidence>
<evidence type="ECO:0000313" key="1">
    <source>
        <dbReference type="EMBL" id="QJA65661.1"/>
    </source>
</evidence>
<organism evidence="1">
    <name type="scientific">viral metagenome</name>
    <dbReference type="NCBI Taxonomy" id="1070528"/>
    <lineage>
        <taxon>unclassified sequences</taxon>
        <taxon>metagenomes</taxon>
        <taxon>organismal metagenomes</taxon>
    </lineage>
</organism>
<sequence length="131" mass="14632">MAEWFVDPAVERLSLSDGQFIDVKKQLSHGESDDMFDRMAPYVVPGQPVQMKSREVRTAKVFSYLVGWSLMRHGKPVPMGPEVPDSERLGAINALAPERFTEIFKAIDAHEDRVEALTKNEPNGASAEETT</sequence>
<protein>
    <recommendedName>
        <fullName evidence="2">Tail assembly chaperone</fullName>
    </recommendedName>
</protein>
<proteinExistence type="predicted"/>
<accession>A0A6M3J9E1</accession>
<dbReference type="EMBL" id="MT141542">
    <property type="protein sequence ID" value="QJA65661.1"/>
    <property type="molecule type" value="Genomic_DNA"/>
</dbReference>